<feature type="transmembrane region" description="Helical" evidence="7">
    <location>
        <begin position="20"/>
        <end position="41"/>
    </location>
</feature>
<comment type="similarity">
    <text evidence="2">Belongs to the major facilitator superfamily. Sugar transporter (TC 2.A.1.1) family.</text>
</comment>
<protein>
    <recommendedName>
        <fullName evidence="8">Major facilitator superfamily (MFS) profile domain-containing protein</fullName>
    </recommendedName>
</protein>
<comment type="subcellular location">
    <subcellularLocation>
        <location evidence="1">Endomembrane system</location>
        <topology evidence="1">Multi-pass membrane protein</topology>
    </subcellularLocation>
</comment>
<evidence type="ECO:0000256" key="2">
    <source>
        <dbReference type="ARBA" id="ARBA00010992"/>
    </source>
</evidence>
<dbReference type="PANTHER" id="PTHR48020:SF12">
    <property type="entry name" value="PROTON MYO-INOSITOL COTRANSPORTER"/>
    <property type="match status" value="1"/>
</dbReference>
<dbReference type="Pfam" id="PF00083">
    <property type="entry name" value="Sugar_tr"/>
    <property type="match status" value="1"/>
</dbReference>
<dbReference type="PROSITE" id="PS00217">
    <property type="entry name" value="SUGAR_TRANSPORT_2"/>
    <property type="match status" value="1"/>
</dbReference>
<dbReference type="PRINTS" id="PR00171">
    <property type="entry name" value="SUGRTRNSPORT"/>
</dbReference>
<evidence type="ECO:0000256" key="3">
    <source>
        <dbReference type="ARBA" id="ARBA00022448"/>
    </source>
</evidence>
<dbReference type="InterPro" id="IPR003663">
    <property type="entry name" value="Sugar/inositol_transpt"/>
</dbReference>
<proteinExistence type="inferred from homology"/>
<feature type="transmembrane region" description="Helical" evidence="7">
    <location>
        <begin position="207"/>
        <end position="230"/>
    </location>
</feature>
<feature type="transmembrane region" description="Helical" evidence="7">
    <location>
        <begin position="61"/>
        <end position="84"/>
    </location>
</feature>
<reference evidence="9 10" key="1">
    <citation type="submission" date="2011-08" db="EMBL/GenBank/DDBJ databases">
        <authorList>
            <person name="Weinstock G."/>
            <person name="Sodergren E."/>
            <person name="Clifton S."/>
            <person name="Fulton L."/>
            <person name="Fulton B."/>
            <person name="Courtney L."/>
            <person name="Fronick C."/>
            <person name="Harrison M."/>
            <person name="Strong C."/>
            <person name="Farmer C."/>
            <person name="Delahaunty K."/>
            <person name="Markovic C."/>
            <person name="Hall O."/>
            <person name="Minx P."/>
            <person name="Tomlinson C."/>
            <person name="Mitreva M."/>
            <person name="Hou S."/>
            <person name="Chen J."/>
            <person name="Wollam A."/>
            <person name="Pepin K.H."/>
            <person name="Johnson M."/>
            <person name="Bhonagiri V."/>
            <person name="Zhang X."/>
            <person name="Suruliraj S."/>
            <person name="Warren W."/>
            <person name="Chinwalla A."/>
            <person name="Mardis E.R."/>
            <person name="Wilson R.K."/>
        </authorList>
    </citation>
    <scope>NUCLEOTIDE SEQUENCE [LARGE SCALE GENOMIC DNA]</scope>
    <source>
        <strain evidence="9 10">ATCC 51873</strain>
    </source>
</reference>
<accession>G9YDE6</accession>
<comment type="caution">
    <text evidence="9">The sequence shown here is derived from an EMBL/GenBank/DDBJ whole genome shotgun (WGS) entry which is preliminary data.</text>
</comment>
<dbReference type="GO" id="GO:0022857">
    <property type="term" value="F:transmembrane transporter activity"/>
    <property type="evidence" value="ECO:0007669"/>
    <property type="project" value="InterPro"/>
</dbReference>
<keyword evidence="6 7" id="KW-0472">Membrane</keyword>
<evidence type="ECO:0000256" key="1">
    <source>
        <dbReference type="ARBA" id="ARBA00004127"/>
    </source>
</evidence>
<dbReference type="PROSITE" id="PS50850">
    <property type="entry name" value="MFS"/>
    <property type="match status" value="1"/>
</dbReference>
<dbReference type="PATRIC" id="fig|1002364.3.peg.4172"/>
<dbReference type="SUPFAM" id="SSF103473">
    <property type="entry name" value="MFS general substrate transporter"/>
    <property type="match status" value="1"/>
</dbReference>
<dbReference type="GO" id="GO:0005886">
    <property type="term" value="C:plasma membrane"/>
    <property type="evidence" value="ECO:0007669"/>
    <property type="project" value="UniProtKB-SubCell"/>
</dbReference>
<dbReference type="InterPro" id="IPR036259">
    <property type="entry name" value="MFS_trans_sf"/>
</dbReference>
<evidence type="ECO:0000313" key="10">
    <source>
        <dbReference type="Proteomes" id="UP000005959"/>
    </source>
</evidence>
<feature type="transmembrane region" description="Helical" evidence="7">
    <location>
        <begin position="96"/>
        <end position="114"/>
    </location>
</feature>
<dbReference type="InterPro" id="IPR005828">
    <property type="entry name" value="MFS_sugar_transport-like"/>
</dbReference>
<evidence type="ECO:0000256" key="6">
    <source>
        <dbReference type="ARBA" id="ARBA00023136"/>
    </source>
</evidence>
<evidence type="ECO:0000259" key="8">
    <source>
        <dbReference type="PROSITE" id="PS50850"/>
    </source>
</evidence>
<keyword evidence="3" id="KW-0813">Transport</keyword>
<keyword evidence="5 7" id="KW-1133">Transmembrane helix</keyword>
<evidence type="ECO:0000313" key="9">
    <source>
        <dbReference type="EMBL" id="EHM37792.1"/>
    </source>
</evidence>
<dbReference type="AlphaFoldDB" id="G9YDE6"/>
<feature type="transmembrane region" description="Helical" evidence="7">
    <location>
        <begin position="173"/>
        <end position="195"/>
    </location>
</feature>
<evidence type="ECO:0000256" key="7">
    <source>
        <dbReference type="SAM" id="Phobius"/>
    </source>
</evidence>
<gene>
    <name evidence="9" type="ORF">HMPREF0454_04644</name>
</gene>
<feature type="transmembrane region" description="Helical" evidence="7">
    <location>
        <begin position="140"/>
        <end position="161"/>
    </location>
</feature>
<dbReference type="EMBL" id="AGCI01000112">
    <property type="protein sequence ID" value="EHM37792.1"/>
    <property type="molecule type" value="Genomic_DNA"/>
</dbReference>
<dbReference type="Gene3D" id="1.20.1250.20">
    <property type="entry name" value="MFS general substrate transporter like domains"/>
    <property type="match status" value="1"/>
</dbReference>
<dbReference type="InterPro" id="IPR050814">
    <property type="entry name" value="Myo-inositol_Transporter"/>
</dbReference>
<organism evidence="9 10">
    <name type="scientific">Hafnia alvei ATCC 51873</name>
    <dbReference type="NCBI Taxonomy" id="1002364"/>
    <lineage>
        <taxon>Bacteria</taxon>
        <taxon>Pseudomonadati</taxon>
        <taxon>Pseudomonadota</taxon>
        <taxon>Gammaproteobacteria</taxon>
        <taxon>Enterobacterales</taxon>
        <taxon>Hafniaceae</taxon>
        <taxon>Hafnia</taxon>
    </lineage>
</organism>
<dbReference type="InterPro" id="IPR020846">
    <property type="entry name" value="MFS_dom"/>
</dbReference>
<dbReference type="Proteomes" id="UP000005959">
    <property type="component" value="Unassembled WGS sequence"/>
</dbReference>
<dbReference type="PANTHER" id="PTHR48020">
    <property type="entry name" value="PROTON MYO-INOSITOL COTRANSPORTER"/>
    <property type="match status" value="1"/>
</dbReference>
<name>G9YDE6_HAFAL</name>
<sequence length="243" mass="26161">MSKNQGRAINMKQHYNSSYIFRITLVATLGGLLFGYDTAVISGTVDSINQVFVQPQGLGEAAANSLLGFCVASALIGCIIGGAMGGYLSNRFGRRNSLMIAALLFLISAIGSGWPELGLSDINPDGGIPIYLSGYIPEFVIYRIIGGVGVGLASMLSPMYIAEVAPADIRGKLVSFNQFAIIFGQLMVYCVNYFIARSGDALWLNSIGWRYMFASEALPAILFFGLLFTVPESPRWLIARGQT</sequence>
<dbReference type="FunFam" id="1.20.1250.20:FF:000098">
    <property type="entry name" value="D-xylose transporter XylE"/>
    <property type="match status" value="1"/>
</dbReference>
<evidence type="ECO:0000256" key="4">
    <source>
        <dbReference type="ARBA" id="ARBA00022692"/>
    </source>
</evidence>
<evidence type="ECO:0000256" key="5">
    <source>
        <dbReference type="ARBA" id="ARBA00022989"/>
    </source>
</evidence>
<dbReference type="InterPro" id="IPR005829">
    <property type="entry name" value="Sugar_transporter_CS"/>
</dbReference>
<dbReference type="HOGENOM" id="CLU_001265_24_1_6"/>
<keyword evidence="4 7" id="KW-0812">Transmembrane</keyword>
<feature type="domain" description="Major facilitator superfamily (MFS) profile" evidence="8">
    <location>
        <begin position="23"/>
        <end position="243"/>
    </location>
</feature>